<dbReference type="Pfam" id="PF05920">
    <property type="entry name" value="Homeobox_KN"/>
    <property type="match status" value="1"/>
</dbReference>
<dbReference type="GO" id="GO:0048468">
    <property type="term" value="P:cell development"/>
    <property type="evidence" value="ECO:0007669"/>
    <property type="project" value="TreeGrafter"/>
</dbReference>
<keyword evidence="4 6" id="KW-0371">Homeobox</keyword>
<evidence type="ECO:0000256" key="5">
    <source>
        <dbReference type="ARBA" id="ARBA00023242"/>
    </source>
</evidence>
<dbReference type="SMART" id="SM00389">
    <property type="entry name" value="HOX"/>
    <property type="match status" value="1"/>
</dbReference>
<dbReference type="Ensembl" id="ENSPMGT00000026350.1">
    <property type="protein sequence ID" value="ENSPMGP00000024728.1"/>
    <property type="gene ID" value="ENSPMGG00000020017.1"/>
</dbReference>
<proteinExistence type="inferred from homology"/>
<dbReference type="GO" id="GO:0000981">
    <property type="term" value="F:DNA-binding transcription factor activity, RNA polymerase II-specific"/>
    <property type="evidence" value="ECO:0007669"/>
    <property type="project" value="InterPro"/>
</dbReference>
<feature type="region of interest" description="Disordered" evidence="7">
    <location>
        <begin position="232"/>
        <end position="278"/>
    </location>
</feature>
<dbReference type="InterPro" id="IPR009057">
    <property type="entry name" value="Homeodomain-like_sf"/>
</dbReference>
<dbReference type="PANTHER" id="PTHR11211">
    <property type="entry name" value="IROQUOIS-CLASS HOMEODOMAIN PROTEIN IRX"/>
    <property type="match status" value="1"/>
</dbReference>
<dbReference type="STRING" id="409849.ENSPMGP00000024728"/>
<feature type="compositionally biased region" description="Basic and acidic residues" evidence="7">
    <location>
        <begin position="190"/>
        <end position="214"/>
    </location>
</feature>
<name>A0A3B4B5K1_9GOBI</name>
<dbReference type="FunFam" id="1.10.10.60:FF:000003">
    <property type="entry name" value="Iroquois-class homeobox protein IRX"/>
    <property type="match status" value="1"/>
</dbReference>
<keyword evidence="10" id="KW-1185">Reference proteome</keyword>
<feature type="DNA-binding region" description="Homeobox" evidence="6">
    <location>
        <begin position="118"/>
        <end position="180"/>
    </location>
</feature>
<dbReference type="GO" id="GO:0030182">
    <property type="term" value="P:neuron differentiation"/>
    <property type="evidence" value="ECO:0007669"/>
    <property type="project" value="TreeGrafter"/>
</dbReference>
<comment type="similarity">
    <text evidence="2">Belongs to the TALE/IRO homeobox family.</text>
</comment>
<dbReference type="PROSITE" id="PS00027">
    <property type="entry name" value="HOMEOBOX_1"/>
    <property type="match status" value="1"/>
</dbReference>
<feature type="compositionally biased region" description="Basic and acidic residues" evidence="7">
    <location>
        <begin position="238"/>
        <end position="249"/>
    </location>
</feature>
<dbReference type="PROSITE" id="PS50071">
    <property type="entry name" value="HOMEOBOX_2"/>
    <property type="match status" value="1"/>
</dbReference>
<dbReference type="InterPro" id="IPR008422">
    <property type="entry name" value="KN_HD"/>
</dbReference>
<evidence type="ECO:0000256" key="4">
    <source>
        <dbReference type="ARBA" id="ARBA00023155"/>
    </source>
</evidence>
<dbReference type="GO" id="GO:0000978">
    <property type="term" value="F:RNA polymerase II cis-regulatory region sequence-specific DNA binding"/>
    <property type="evidence" value="ECO:0007669"/>
    <property type="project" value="TreeGrafter"/>
</dbReference>
<protein>
    <recommendedName>
        <fullName evidence="8">Homeobox domain-containing protein</fullName>
    </recommendedName>
</protein>
<evidence type="ECO:0000313" key="9">
    <source>
        <dbReference type="Ensembl" id="ENSPMGP00000024728.1"/>
    </source>
</evidence>
<dbReference type="SUPFAM" id="SSF46689">
    <property type="entry name" value="Homeodomain-like"/>
    <property type="match status" value="1"/>
</dbReference>
<reference evidence="9" key="2">
    <citation type="submission" date="2025-09" db="UniProtKB">
        <authorList>
            <consortium name="Ensembl"/>
        </authorList>
    </citation>
    <scope>IDENTIFICATION</scope>
</reference>
<comment type="subcellular location">
    <subcellularLocation>
        <location evidence="1 6">Nucleus</location>
    </subcellularLocation>
</comment>
<sequence>MASSPLSACLEPSTPPSHIVQCPTGLTPGSSVYRDPYPQRQTHYSSSSSAMCPGVRAAPPHGPMVLKQHSVMCLSCVFHGAPDSKDGVSVGSSQTAAYYPYDCSFGQFPYDRFGSSDGAARRKNATRETTSTLKAWLQEHQKNPYPTKGEKIMLAIITRMTLTQVSTWFANARRRLKKENKVTWSPRACKSSEDRGGEDSDEAEKPLPCDRETSEQPCVDLQSDLDDFDLLESDASDSEPKPPFLREDPDSAPLSHNADALQEQRLSPDCHALTPVPPQTAFYPELRSSASGKPKIWSIVPLEEEEPDYPACMLSRVGSLSPRYTSAMALSKAERQRESPVATLREWVDGVFHGPPFLQAKSPGETWKVLQENVTDSNRTQGPL</sequence>
<dbReference type="PANTHER" id="PTHR11211:SF16">
    <property type="entry name" value="IROQUOIS-CLASS HOMEODOMAIN PROTEIN IRX-4"/>
    <property type="match status" value="1"/>
</dbReference>
<dbReference type="InterPro" id="IPR017970">
    <property type="entry name" value="Homeobox_CS"/>
</dbReference>
<evidence type="ECO:0000256" key="2">
    <source>
        <dbReference type="ARBA" id="ARBA00008446"/>
    </source>
</evidence>
<keyword evidence="3 6" id="KW-0238">DNA-binding</keyword>
<feature type="region of interest" description="Disordered" evidence="7">
    <location>
        <begin position="182"/>
        <end position="216"/>
    </location>
</feature>
<evidence type="ECO:0000256" key="7">
    <source>
        <dbReference type="SAM" id="MobiDB-lite"/>
    </source>
</evidence>
<organism evidence="9 10">
    <name type="scientific">Periophthalmus magnuspinnatus</name>
    <dbReference type="NCBI Taxonomy" id="409849"/>
    <lineage>
        <taxon>Eukaryota</taxon>
        <taxon>Metazoa</taxon>
        <taxon>Chordata</taxon>
        <taxon>Craniata</taxon>
        <taxon>Vertebrata</taxon>
        <taxon>Euteleostomi</taxon>
        <taxon>Actinopterygii</taxon>
        <taxon>Neopterygii</taxon>
        <taxon>Teleostei</taxon>
        <taxon>Neoteleostei</taxon>
        <taxon>Acanthomorphata</taxon>
        <taxon>Gobiaria</taxon>
        <taxon>Gobiiformes</taxon>
        <taxon>Gobioidei</taxon>
        <taxon>Gobiidae</taxon>
        <taxon>Oxudercinae</taxon>
        <taxon>Periophthalmus</taxon>
    </lineage>
</organism>
<dbReference type="InterPro" id="IPR001356">
    <property type="entry name" value="HD"/>
</dbReference>
<dbReference type="Gene3D" id="1.10.10.60">
    <property type="entry name" value="Homeodomain-like"/>
    <property type="match status" value="1"/>
</dbReference>
<evidence type="ECO:0000259" key="8">
    <source>
        <dbReference type="PROSITE" id="PS50071"/>
    </source>
</evidence>
<accession>A0A3B4B5K1</accession>
<evidence type="ECO:0000256" key="1">
    <source>
        <dbReference type="ARBA" id="ARBA00004123"/>
    </source>
</evidence>
<dbReference type="GO" id="GO:0005634">
    <property type="term" value="C:nucleus"/>
    <property type="evidence" value="ECO:0007669"/>
    <property type="project" value="UniProtKB-SubCell"/>
</dbReference>
<feature type="domain" description="Homeobox" evidence="8">
    <location>
        <begin position="116"/>
        <end position="179"/>
    </location>
</feature>
<evidence type="ECO:0000313" key="10">
    <source>
        <dbReference type="Proteomes" id="UP000261520"/>
    </source>
</evidence>
<dbReference type="Proteomes" id="UP000261520">
    <property type="component" value="Unplaced"/>
</dbReference>
<reference evidence="9" key="1">
    <citation type="submission" date="2025-08" db="UniProtKB">
        <authorList>
            <consortium name="Ensembl"/>
        </authorList>
    </citation>
    <scope>IDENTIFICATION</scope>
</reference>
<evidence type="ECO:0000256" key="6">
    <source>
        <dbReference type="PROSITE-ProRule" id="PRU00108"/>
    </source>
</evidence>
<dbReference type="CDD" id="cd00086">
    <property type="entry name" value="homeodomain"/>
    <property type="match status" value="1"/>
</dbReference>
<keyword evidence="5 6" id="KW-0539">Nucleus</keyword>
<dbReference type="AlphaFoldDB" id="A0A3B4B5K1"/>
<evidence type="ECO:0000256" key="3">
    <source>
        <dbReference type="ARBA" id="ARBA00023125"/>
    </source>
</evidence>